<dbReference type="InterPro" id="IPR035919">
    <property type="entry name" value="EAL_sf"/>
</dbReference>
<dbReference type="SUPFAM" id="SSF141868">
    <property type="entry name" value="EAL domain-like"/>
    <property type="match status" value="1"/>
</dbReference>
<dbReference type="PANTHER" id="PTHR33121:SF70">
    <property type="entry name" value="SIGNALING PROTEIN YKOW"/>
    <property type="match status" value="1"/>
</dbReference>
<evidence type="ECO:0000259" key="1">
    <source>
        <dbReference type="PROSITE" id="PS50883"/>
    </source>
</evidence>
<keyword evidence="2" id="KW-0378">Hydrolase</keyword>
<dbReference type="GO" id="GO:0071111">
    <property type="term" value="F:cyclic-guanylate-specific phosphodiesterase activity"/>
    <property type="evidence" value="ECO:0007669"/>
    <property type="project" value="UniProtKB-EC"/>
</dbReference>
<keyword evidence="3" id="KW-1185">Reference proteome</keyword>
<evidence type="ECO:0000313" key="2">
    <source>
        <dbReference type="EMBL" id="QDT07193.1"/>
    </source>
</evidence>
<dbReference type="Gene3D" id="3.20.20.450">
    <property type="entry name" value="EAL domain"/>
    <property type="match status" value="1"/>
</dbReference>
<dbReference type="EMBL" id="CP036525">
    <property type="protein sequence ID" value="QDT07193.1"/>
    <property type="molecule type" value="Genomic_DNA"/>
</dbReference>
<dbReference type="InterPro" id="IPR050706">
    <property type="entry name" value="Cyclic-di-GMP_PDE-like"/>
</dbReference>
<protein>
    <submittedName>
        <fullName evidence="2">Oxygen sensor protein DosP</fullName>
        <ecNumber evidence="2">3.1.4.52</ecNumber>
    </submittedName>
</protein>
<name>A0A517NJI6_9BACT</name>
<sequence>MKVGRGLVGHSGHNVRKSGLGCRDSAGFGSPNFAQRINLCCRARWLCFAPCTLPPDRFIHLLERSREILPVSNWIIRQACRQLAQWDAVGFSITMSVNVSALQFADPYFYTTVRNAIEEFAVDPKQLDFEITEGLLIACQFSGTAW</sequence>
<dbReference type="InterPro" id="IPR001633">
    <property type="entry name" value="EAL_dom"/>
</dbReference>
<reference evidence="2 3" key="1">
    <citation type="submission" date="2019-02" db="EMBL/GenBank/DDBJ databases">
        <title>Deep-cultivation of Planctomycetes and their phenomic and genomic characterization uncovers novel biology.</title>
        <authorList>
            <person name="Wiegand S."/>
            <person name="Jogler M."/>
            <person name="Boedeker C."/>
            <person name="Pinto D."/>
            <person name="Vollmers J."/>
            <person name="Rivas-Marin E."/>
            <person name="Kohn T."/>
            <person name="Peeters S.H."/>
            <person name="Heuer A."/>
            <person name="Rast P."/>
            <person name="Oberbeckmann S."/>
            <person name="Bunk B."/>
            <person name="Jeske O."/>
            <person name="Meyerdierks A."/>
            <person name="Storesund J.E."/>
            <person name="Kallscheuer N."/>
            <person name="Luecker S."/>
            <person name="Lage O.M."/>
            <person name="Pohl T."/>
            <person name="Merkel B.J."/>
            <person name="Hornburger P."/>
            <person name="Mueller R.-W."/>
            <person name="Bruemmer F."/>
            <person name="Labrenz M."/>
            <person name="Spormann A.M."/>
            <person name="Op den Camp H."/>
            <person name="Overmann J."/>
            <person name="Amann R."/>
            <person name="Jetten M.S.M."/>
            <person name="Mascher T."/>
            <person name="Medema M.H."/>
            <person name="Devos D.P."/>
            <person name="Kaster A.-K."/>
            <person name="Ovreas L."/>
            <person name="Rohde M."/>
            <person name="Galperin M.Y."/>
            <person name="Jogler C."/>
        </authorList>
    </citation>
    <scope>NUCLEOTIDE SEQUENCE [LARGE SCALE GENOMIC DNA]</scope>
    <source>
        <strain evidence="2 3">K22_7</strain>
    </source>
</reference>
<dbReference type="Proteomes" id="UP000318538">
    <property type="component" value="Chromosome"/>
</dbReference>
<dbReference type="PROSITE" id="PS50883">
    <property type="entry name" value="EAL"/>
    <property type="match status" value="1"/>
</dbReference>
<dbReference type="CDD" id="cd01948">
    <property type="entry name" value="EAL"/>
    <property type="match status" value="1"/>
</dbReference>
<dbReference type="EC" id="3.1.4.52" evidence="2"/>
<dbReference type="AlphaFoldDB" id="A0A517NJI6"/>
<proteinExistence type="predicted"/>
<gene>
    <name evidence="2" type="primary">dosP</name>
    <name evidence="2" type="ORF">K227x_56180</name>
</gene>
<feature type="domain" description="EAL" evidence="1">
    <location>
        <begin position="1"/>
        <end position="146"/>
    </location>
</feature>
<accession>A0A517NJI6</accession>
<organism evidence="2 3">
    <name type="scientific">Rubripirellula lacrimiformis</name>
    <dbReference type="NCBI Taxonomy" id="1930273"/>
    <lineage>
        <taxon>Bacteria</taxon>
        <taxon>Pseudomonadati</taxon>
        <taxon>Planctomycetota</taxon>
        <taxon>Planctomycetia</taxon>
        <taxon>Pirellulales</taxon>
        <taxon>Pirellulaceae</taxon>
        <taxon>Rubripirellula</taxon>
    </lineage>
</organism>
<dbReference type="Pfam" id="PF00563">
    <property type="entry name" value="EAL"/>
    <property type="match status" value="1"/>
</dbReference>
<evidence type="ECO:0000313" key="3">
    <source>
        <dbReference type="Proteomes" id="UP000318538"/>
    </source>
</evidence>
<dbReference type="KEGG" id="rlc:K227x_56180"/>
<dbReference type="PANTHER" id="PTHR33121">
    <property type="entry name" value="CYCLIC DI-GMP PHOSPHODIESTERASE PDEF"/>
    <property type="match status" value="1"/>
</dbReference>